<keyword evidence="11" id="KW-1185">Reference proteome</keyword>
<evidence type="ECO:0000313" key="10">
    <source>
        <dbReference type="Proteomes" id="UP000288943"/>
    </source>
</evidence>
<sequence length="150" mass="16978">MTNDNNGQKKRVNPEMLRLLRFGAVGVGNTAVDWAVFWLLFSGLHLHYGAAQTVSYLCGTLNSYLWNRKWTFASKEPVRVSEALKFLLVNGLCLVLSYLLLYVCSDVLGWNMLFSKLTVTVLLLLVNYAASKWWVFAPGEKRKDGESLEP</sequence>
<organism evidence="9 10">
    <name type="scientific">Paenibacillus chitinolyticus</name>
    <dbReference type="NCBI Taxonomy" id="79263"/>
    <lineage>
        <taxon>Bacteria</taxon>
        <taxon>Bacillati</taxon>
        <taxon>Bacillota</taxon>
        <taxon>Bacilli</taxon>
        <taxon>Bacillales</taxon>
        <taxon>Paenibacillaceae</taxon>
        <taxon>Paenibacillus</taxon>
    </lineage>
</organism>
<evidence type="ECO:0000256" key="2">
    <source>
        <dbReference type="ARBA" id="ARBA00009399"/>
    </source>
</evidence>
<feature type="transmembrane region" description="Helical" evidence="6">
    <location>
        <begin position="46"/>
        <end position="66"/>
    </location>
</feature>
<keyword evidence="3 6" id="KW-0812">Transmembrane</keyword>
<dbReference type="OrthoDB" id="9812049at2"/>
<feature type="transmembrane region" description="Helical" evidence="6">
    <location>
        <begin position="19"/>
        <end position="40"/>
    </location>
</feature>
<dbReference type="Proteomes" id="UP001527202">
    <property type="component" value="Unassembled WGS sequence"/>
</dbReference>
<accession>A0A410WRY8</accession>
<dbReference type="EMBL" id="CP026520">
    <property type="protein sequence ID" value="QAV17135.1"/>
    <property type="molecule type" value="Genomic_DNA"/>
</dbReference>
<dbReference type="GeneID" id="95374260"/>
<reference evidence="9 10" key="1">
    <citation type="submission" date="2018-01" db="EMBL/GenBank/DDBJ databases">
        <title>The whole genome sequencing and assembly of Paenibacillus chitinolyticus KCCM 41400 strain.</title>
        <authorList>
            <person name="Kim J.-Y."/>
            <person name="Park M.-K."/>
            <person name="Lee Y.-J."/>
            <person name="Yi H."/>
            <person name="Bahn Y.-S."/>
            <person name="Kim J.F."/>
            <person name="Lee D.-W."/>
        </authorList>
    </citation>
    <scope>NUCLEOTIDE SEQUENCE [LARGE SCALE GENOMIC DNA]</scope>
    <source>
        <strain evidence="9 10">KCCM 41400</strain>
    </source>
</reference>
<evidence type="ECO:0000256" key="1">
    <source>
        <dbReference type="ARBA" id="ARBA00004141"/>
    </source>
</evidence>
<keyword evidence="5 6" id="KW-0472">Membrane</keyword>
<dbReference type="InterPro" id="IPR051401">
    <property type="entry name" value="GtrA_CellWall_Glycosyl"/>
</dbReference>
<dbReference type="InterPro" id="IPR007267">
    <property type="entry name" value="GtrA_DPMS_TM"/>
</dbReference>
<evidence type="ECO:0000313" key="8">
    <source>
        <dbReference type="EMBL" id="MCY9595357.1"/>
    </source>
</evidence>
<evidence type="ECO:0000259" key="7">
    <source>
        <dbReference type="Pfam" id="PF04138"/>
    </source>
</evidence>
<dbReference type="PANTHER" id="PTHR38459">
    <property type="entry name" value="PROPHAGE BACTOPRENOL-LINKED GLUCOSE TRANSLOCASE HOMOLOG"/>
    <property type="match status" value="1"/>
</dbReference>
<feature type="transmembrane region" description="Helical" evidence="6">
    <location>
        <begin position="87"/>
        <end position="108"/>
    </location>
</feature>
<reference evidence="8 11" key="2">
    <citation type="submission" date="2022-05" db="EMBL/GenBank/DDBJ databases">
        <title>Genome Sequencing of Bee-Associated Microbes.</title>
        <authorList>
            <person name="Dunlap C."/>
        </authorList>
    </citation>
    <scope>NUCLEOTIDE SEQUENCE [LARGE SCALE GENOMIC DNA]</scope>
    <source>
        <strain evidence="8 11">NRRL B-23120</strain>
    </source>
</reference>
<feature type="domain" description="GtrA/DPMS transmembrane" evidence="7">
    <location>
        <begin position="21"/>
        <end position="136"/>
    </location>
</feature>
<dbReference type="KEGG" id="pchi:PC41400_05450"/>
<evidence type="ECO:0000256" key="3">
    <source>
        <dbReference type="ARBA" id="ARBA00022692"/>
    </source>
</evidence>
<dbReference type="GO" id="GO:0000271">
    <property type="term" value="P:polysaccharide biosynthetic process"/>
    <property type="evidence" value="ECO:0007669"/>
    <property type="project" value="InterPro"/>
</dbReference>
<dbReference type="PANTHER" id="PTHR38459:SF1">
    <property type="entry name" value="PROPHAGE BACTOPRENOL-LINKED GLUCOSE TRANSLOCASE HOMOLOG"/>
    <property type="match status" value="1"/>
</dbReference>
<evidence type="ECO:0000313" key="9">
    <source>
        <dbReference type="EMBL" id="QAV17135.1"/>
    </source>
</evidence>
<protein>
    <submittedName>
        <fullName evidence="9">GtrA family protein</fullName>
    </submittedName>
</protein>
<dbReference type="RefSeq" id="WP_042229879.1">
    <property type="nucleotide sequence ID" value="NZ_CP026520.1"/>
</dbReference>
<comment type="subcellular location">
    <subcellularLocation>
        <location evidence="1">Membrane</location>
        <topology evidence="1">Multi-pass membrane protein</topology>
    </subcellularLocation>
</comment>
<dbReference type="Pfam" id="PF04138">
    <property type="entry name" value="GtrA_DPMS_TM"/>
    <property type="match status" value="1"/>
</dbReference>
<evidence type="ECO:0000256" key="6">
    <source>
        <dbReference type="SAM" id="Phobius"/>
    </source>
</evidence>
<evidence type="ECO:0000256" key="5">
    <source>
        <dbReference type="ARBA" id="ARBA00023136"/>
    </source>
</evidence>
<evidence type="ECO:0000313" key="11">
    <source>
        <dbReference type="Proteomes" id="UP001527202"/>
    </source>
</evidence>
<gene>
    <name evidence="8" type="ORF">M5X16_06220</name>
    <name evidence="9" type="ORF">PC41400_05450</name>
</gene>
<name>A0A410WRY8_9BACL</name>
<dbReference type="GO" id="GO:0005886">
    <property type="term" value="C:plasma membrane"/>
    <property type="evidence" value="ECO:0007669"/>
    <property type="project" value="TreeGrafter"/>
</dbReference>
<feature type="transmembrane region" description="Helical" evidence="6">
    <location>
        <begin position="114"/>
        <end position="135"/>
    </location>
</feature>
<evidence type="ECO:0000256" key="4">
    <source>
        <dbReference type="ARBA" id="ARBA00022989"/>
    </source>
</evidence>
<keyword evidence="4 6" id="KW-1133">Transmembrane helix</keyword>
<proteinExistence type="inferred from homology"/>
<comment type="similarity">
    <text evidence="2">Belongs to the GtrA family.</text>
</comment>
<dbReference type="AlphaFoldDB" id="A0A410WRY8"/>
<dbReference type="EMBL" id="JAMDMJ010000008">
    <property type="protein sequence ID" value="MCY9595357.1"/>
    <property type="molecule type" value="Genomic_DNA"/>
</dbReference>
<dbReference type="Proteomes" id="UP000288943">
    <property type="component" value="Chromosome"/>
</dbReference>